<protein>
    <submittedName>
        <fullName evidence="5">Molybdate transport system substrate-binding protein</fullName>
    </submittedName>
</protein>
<dbReference type="Pfam" id="PF13531">
    <property type="entry name" value="SBP_bac_11"/>
    <property type="match status" value="1"/>
</dbReference>
<dbReference type="NCBIfam" id="TIGR01256">
    <property type="entry name" value="modA"/>
    <property type="match status" value="1"/>
</dbReference>
<dbReference type="OrthoDB" id="9785015at2"/>
<dbReference type="Proteomes" id="UP000199409">
    <property type="component" value="Unassembled WGS sequence"/>
</dbReference>
<keyword evidence="2" id="KW-0479">Metal-binding</keyword>
<dbReference type="STRING" id="37625.SAMN05660420_00813"/>
<dbReference type="SUPFAM" id="SSF53850">
    <property type="entry name" value="Periplasmic binding protein-like II"/>
    <property type="match status" value="1"/>
</dbReference>
<dbReference type="Gene3D" id="3.40.190.10">
    <property type="entry name" value="Periplasmic binding protein-like II"/>
    <property type="match status" value="2"/>
</dbReference>
<keyword evidence="3 4" id="KW-0732">Signal</keyword>
<dbReference type="RefSeq" id="WP_092344987.1">
    <property type="nucleotide sequence ID" value="NZ_FNQN01000002.1"/>
</dbReference>
<evidence type="ECO:0000313" key="6">
    <source>
        <dbReference type="Proteomes" id="UP000199409"/>
    </source>
</evidence>
<accession>A0A1H3X612</accession>
<name>A0A1H3X612_9BACT</name>
<dbReference type="EMBL" id="FNQN01000002">
    <property type="protein sequence ID" value="SDZ94094.1"/>
    <property type="molecule type" value="Genomic_DNA"/>
</dbReference>
<dbReference type="InterPro" id="IPR005950">
    <property type="entry name" value="ModA"/>
</dbReference>
<comment type="similarity">
    <text evidence="1">Belongs to the bacterial solute-binding protein ModA family.</text>
</comment>
<dbReference type="GO" id="GO:0030973">
    <property type="term" value="F:molybdate ion binding"/>
    <property type="evidence" value="ECO:0007669"/>
    <property type="project" value="TreeGrafter"/>
</dbReference>
<evidence type="ECO:0000256" key="3">
    <source>
        <dbReference type="ARBA" id="ARBA00022729"/>
    </source>
</evidence>
<keyword evidence="6" id="KW-1185">Reference proteome</keyword>
<feature type="signal peptide" evidence="4">
    <location>
        <begin position="1"/>
        <end position="21"/>
    </location>
</feature>
<organism evidence="5 6">
    <name type="scientific">Desulfuromusa kysingii</name>
    <dbReference type="NCBI Taxonomy" id="37625"/>
    <lineage>
        <taxon>Bacteria</taxon>
        <taxon>Pseudomonadati</taxon>
        <taxon>Thermodesulfobacteriota</taxon>
        <taxon>Desulfuromonadia</taxon>
        <taxon>Desulfuromonadales</taxon>
        <taxon>Geopsychrobacteraceae</taxon>
        <taxon>Desulfuromusa</taxon>
    </lineage>
</organism>
<dbReference type="AlphaFoldDB" id="A0A1H3X612"/>
<dbReference type="InterPro" id="IPR050682">
    <property type="entry name" value="ModA/WtpA"/>
</dbReference>
<proteinExistence type="inferred from homology"/>
<evidence type="ECO:0000313" key="5">
    <source>
        <dbReference type="EMBL" id="SDZ94094.1"/>
    </source>
</evidence>
<reference evidence="5 6" key="1">
    <citation type="submission" date="2016-10" db="EMBL/GenBank/DDBJ databases">
        <authorList>
            <person name="de Groot N.N."/>
        </authorList>
    </citation>
    <scope>NUCLEOTIDE SEQUENCE [LARGE SCALE GENOMIC DNA]</scope>
    <source>
        <strain evidence="5 6">DSM 7343</strain>
    </source>
</reference>
<dbReference type="PANTHER" id="PTHR30632">
    <property type="entry name" value="MOLYBDATE-BINDING PERIPLASMIC PROTEIN"/>
    <property type="match status" value="1"/>
</dbReference>
<evidence type="ECO:0000256" key="4">
    <source>
        <dbReference type="SAM" id="SignalP"/>
    </source>
</evidence>
<dbReference type="GO" id="GO:0046872">
    <property type="term" value="F:metal ion binding"/>
    <property type="evidence" value="ECO:0007669"/>
    <property type="project" value="UniProtKB-KW"/>
</dbReference>
<evidence type="ECO:0000256" key="1">
    <source>
        <dbReference type="ARBA" id="ARBA00009175"/>
    </source>
</evidence>
<gene>
    <name evidence="5" type="ORF">SAMN05660420_00813</name>
</gene>
<evidence type="ECO:0000256" key="2">
    <source>
        <dbReference type="ARBA" id="ARBA00022723"/>
    </source>
</evidence>
<feature type="chain" id="PRO_5011444960" evidence="4">
    <location>
        <begin position="22"/>
        <end position="239"/>
    </location>
</feature>
<dbReference type="PANTHER" id="PTHR30632:SF14">
    <property type="entry name" value="TUNGSTATE_MOLYBDATE_CHROMATE-BINDING PROTEIN MODA"/>
    <property type="match status" value="1"/>
</dbReference>
<sequence length="239" mass="25886">MKRLLTFLFVVIVFISSTAQADEIIVASGAGFRKMVVDIADTCQKDFDVKMNMSFGNLGQVIAQIKTTGLVQAVIGDPRFLTKAGTEIAESHRIGEGKLVLIWRKGLDIKSLDEITSDKVARLAIPNMQKAIYGRAGAEYMTSKGITEKVQDKLQVVATVPQVTSYVVTGEVDAGFSNLTDTLGSLDKIGGYILIDEGYSKIDIITGIIKGYETSAAVAKYRECINSEQTKAIAKKHGL</sequence>
<dbReference type="GO" id="GO:0015689">
    <property type="term" value="P:molybdate ion transport"/>
    <property type="evidence" value="ECO:0007669"/>
    <property type="project" value="InterPro"/>
</dbReference>